<evidence type="ECO:0000313" key="4">
    <source>
        <dbReference type="Proteomes" id="UP000053342"/>
    </source>
</evidence>
<evidence type="ECO:0000256" key="2">
    <source>
        <dbReference type="SAM" id="SignalP"/>
    </source>
</evidence>
<dbReference type="RefSeq" id="XP_016258158.1">
    <property type="nucleotide sequence ID" value="XM_016411404.1"/>
</dbReference>
<dbReference type="VEuPathDB" id="FungiDB:PV06_09920"/>
<dbReference type="HOGENOM" id="CLU_062260_0_0_1"/>
<protein>
    <recommendedName>
        <fullName evidence="5">Cupin type-1 domain-containing protein</fullName>
    </recommendedName>
</protein>
<feature type="chain" id="PRO_5002249921" description="Cupin type-1 domain-containing protein" evidence="2">
    <location>
        <begin position="23"/>
        <end position="238"/>
    </location>
</feature>
<accession>A0A0D2BKN6</accession>
<evidence type="ECO:0000256" key="1">
    <source>
        <dbReference type="SAM" id="MobiDB-lite"/>
    </source>
</evidence>
<reference evidence="3 4" key="1">
    <citation type="submission" date="2015-01" db="EMBL/GenBank/DDBJ databases">
        <title>The Genome Sequence of Exophiala oligosperma CBS72588.</title>
        <authorList>
            <consortium name="The Broad Institute Genomics Platform"/>
            <person name="Cuomo C."/>
            <person name="de Hoog S."/>
            <person name="Gorbushina A."/>
            <person name="Stielow B."/>
            <person name="Teixiera M."/>
            <person name="Abouelleil A."/>
            <person name="Chapman S.B."/>
            <person name="Priest M."/>
            <person name="Young S.K."/>
            <person name="Wortman J."/>
            <person name="Nusbaum C."/>
            <person name="Birren B."/>
        </authorList>
    </citation>
    <scope>NUCLEOTIDE SEQUENCE [LARGE SCALE GENOMIC DNA]</scope>
    <source>
        <strain evidence="3 4">CBS 72588</strain>
    </source>
</reference>
<organism evidence="3 4">
    <name type="scientific">Exophiala oligosperma</name>
    <dbReference type="NCBI Taxonomy" id="215243"/>
    <lineage>
        <taxon>Eukaryota</taxon>
        <taxon>Fungi</taxon>
        <taxon>Dikarya</taxon>
        <taxon>Ascomycota</taxon>
        <taxon>Pezizomycotina</taxon>
        <taxon>Eurotiomycetes</taxon>
        <taxon>Chaetothyriomycetidae</taxon>
        <taxon>Chaetothyriales</taxon>
        <taxon>Herpotrichiellaceae</taxon>
        <taxon>Exophiala</taxon>
    </lineage>
</organism>
<proteinExistence type="predicted"/>
<dbReference type="AlphaFoldDB" id="A0A0D2BKN6"/>
<evidence type="ECO:0000313" key="3">
    <source>
        <dbReference type="EMBL" id="KIW37942.1"/>
    </source>
</evidence>
<sequence>MRISHAISVISLFVSIFATTEGFNIPQNPNEAGVSKHQRVLEDDVGYEYGRDHGLGHSDEKEKGKKLHLSAVLNESDPPFNAIVQCWELSPSFVSYPTTGQALSLGDTANATYVVLPPRGGEGWHRPPSPMFFVLLSGLAHVKTYPPTSTLTSQPSPPQEKQENRSDDDNDNNYKEPTESLYVVTGVNPLIIAVDTDTRSPGHLTFYPSDIETVALQVPFKDGKIPGHRVLYDGPCRK</sequence>
<dbReference type="Proteomes" id="UP000053342">
    <property type="component" value="Unassembled WGS sequence"/>
</dbReference>
<gene>
    <name evidence="3" type="ORF">PV06_09920</name>
</gene>
<feature type="compositionally biased region" description="Basic and acidic residues" evidence="1">
    <location>
        <begin position="160"/>
        <end position="176"/>
    </location>
</feature>
<evidence type="ECO:0008006" key="5">
    <source>
        <dbReference type="Google" id="ProtNLM"/>
    </source>
</evidence>
<feature type="region of interest" description="Disordered" evidence="1">
    <location>
        <begin position="146"/>
        <end position="176"/>
    </location>
</feature>
<dbReference type="GeneID" id="27361994"/>
<keyword evidence="4" id="KW-1185">Reference proteome</keyword>
<feature type="signal peptide" evidence="2">
    <location>
        <begin position="1"/>
        <end position="22"/>
    </location>
</feature>
<name>A0A0D2BKN6_9EURO</name>
<dbReference type="EMBL" id="KN847342">
    <property type="protein sequence ID" value="KIW37942.1"/>
    <property type="molecule type" value="Genomic_DNA"/>
</dbReference>
<dbReference type="OrthoDB" id="3223416at2759"/>
<keyword evidence="2" id="KW-0732">Signal</keyword>